<organism evidence="8 9">
    <name type="scientific">Legionella geestiana</name>
    <dbReference type="NCBI Taxonomy" id="45065"/>
    <lineage>
        <taxon>Bacteria</taxon>
        <taxon>Pseudomonadati</taxon>
        <taxon>Pseudomonadota</taxon>
        <taxon>Gammaproteobacteria</taxon>
        <taxon>Legionellales</taxon>
        <taxon>Legionellaceae</taxon>
        <taxon>Legionella</taxon>
    </lineage>
</organism>
<keyword evidence="3" id="KW-1003">Cell membrane</keyword>
<dbReference type="Pfam" id="PF00854">
    <property type="entry name" value="PTR2"/>
    <property type="match status" value="1"/>
</dbReference>
<dbReference type="GO" id="GO:0015833">
    <property type="term" value="P:peptide transport"/>
    <property type="evidence" value="ECO:0007669"/>
    <property type="project" value="UniProtKB-KW"/>
</dbReference>
<evidence type="ECO:0000256" key="2">
    <source>
        <dbReference type="ARBA" id="ARBA00022448"/>
    </source>
</evidence>
<keyword evidence="5" id="KW-0653">Protein transport</keyword>
<evidence type="ECO:0000313" key="8">
    <source>
        <dbReference type="EMBL" id="KTD01952.1"/>
    </source>
</evidence>
<dbReference type="InterPro" id="IPR050171">
    <property type="entry name" value="MFS_Transporters"/>
</dbReference>
<dbReference type="PATRIC" id="fig|45065.4.peg.873"/>
<dbReference type="AlphaFoldDB" id="A0A0W0U222"/>
<dbReference type="InterPro" id="IPR036259">
    <property type="entry name" value="MFS_trans_sf"/>
</dbReference>
<dbReference type="SUPFAM" id="SSF103473">
    <property type="entry name" value="MFS general substrate transporter"/>
    <property type="match status" value="1"/>
</dbReference>
<keyword evidence="6" id="KW-1133">Transmembrane helix</keyword>
<evidence type="ECO:0000256" key="3">
    <source>
        <dbReference type="ARBA" id="ARBA00022475"/>
    </source>
</evidence>
<dbReference type="PANTHER" id="PTHR23517">
    <property type="entry name" value="RESISTANCE PROTEIN MDTM, PUTATIVE-RELATED-RELATED"/>
    <property type="match status" value="1"/>
</dbReference>
<evidence type="ECO:0000256" key="7">
    <source>
        <dbReference type="ARBA" id="ARBA00023136"/>
    </source>
</evidence>
<name>A0A0W0U222_9GAMM</name>
<keyword evidence="5" id="KW-0571">Peptide transport</keyword>
<evidence type="ECO:0000256" key="6">
    <source>
        <dbReference type="ARBA" id="ARBA00022989"/>
    </source>
</evidence>
<keyword evidence="7" id="KW-0472">Membrane</keyword>
<evidence type="ECO:0000313" key="9">
    <source>
        <dbReference type="Proteomes" id="UP000054785"/>
    </source>
</evidence>
<dbReference type="GO" id="GO:0005886">
    <property type="term" value="C:plasma membrane"/>
    <property type="evidence" value="ECO:0007669"/>
    <property type="project" value="UniProtKB-SubCell"/>
</dbReference>
<comment type="caution">
    <text evidence="8">The sequence shown here is derived from an EMBL/GenBank/DDBJ whole genome shotgun (WGS) entry which is preliminary data.</text>
</comment>
<dbReference type="InterPro" id="IPR005279">
    <property type="entry name" value="Dipep/tripep_permease"/>
</dbReference>
<dbReference type="STRING" id="45065.Lgee_0814"/>
<evidence type="ECO:0000256" key="4">
    <source>
        <dbReference type="ARBA" id="ARBA00022692"/>
    </source>
</evidence>
<gene>
    <name evidence="8" type="ORF">Lgee_0814</name>
</gene>
<reference evidence="8 9" key="1">
    <citation type="submission" date="2015-11" db="EMBL/GenBank/DDBJ databases">
        <title>Genomic analysis of 38 Legionella species identifies large and diverse effector repertoires.</title>
        <authorList>
            <person name="Burstein D."/>
            <person name="Amaro F."/>
            <person name="Zusman T."/>
            <person name="Lifshitz Z."/>
            <person name="Cohen O."/>
            <person name="Gilbert J.A."/>
            <person name="Pupko T."/>
            <person name="Shuman H.A."/>
            <person name="Segal G."/>
        </authorList>
    </citation>
    <scope>NUCLEOTIDE SEQUENCE [LARGE SCALE GENOMIC DNA]</scope>
    <source>
        <strain evidence="8 9">ATCC 49504</strain>
    </source>
</reference>
<dbReference type="Proteomes" id="UP000054785">
    <property type="component" value="Unassembled WGS sequence"/>
</dbReference>
<dbReference type="NCBIfam" id="TIGR00924">
    <property type="entry name" value="yjdL_sub1_fam"/>
    <property type="match status" value="1"/>
</dbReference>
<keyword evidence="2" id="KW-0813">Transport</keyword>
<comment type="subcellular location">
    <subcellularLocation>
        <location evidence="1">Cell membrane</location>
        <topology evidence="1">Multi-pass membrane protein</topology>
    </subcellularLocation>
</comment>
<dbReference type="GO" id="GO:1904680">
    <property type="term" value="F:peptide transmembrane transporter activity"/>
    <property type="evidence" value="ECO:0007669"/>
    <property type="project" value="InterPro"/>
</dbReference>
<dbReference type="InterPro" id="IPR000109">
    <property type="entry name" value="POT_fam"/>
</dbReference>
<accession>A0A0W0U222</accession>
<dbReference type="InterPro" id="IPR020846">
    <property type="entry name" value="MFS_dom"/>
</dbReference>
<protein>
    <submittedName>
        <fullName evidence="8">Proton/peptide symporter family protein</fullName>
    </submittedName>
</protein>
<evidence type="ECO:0000256" key="5">
    <source>
        <dbReference type="ARBA" id="ARBA00022856"/>
    </source>
</evidence>
<dbReference type="PROSITE" id="PS50850">
    <property type="entry name" value="MFS"/>
    <property type="match status" value="1"/>
</dbReference>
<dbReference type="PANTHER" id="PTHR23517:SF15">
    <property type="entry name" value="PROTON-DEPENDENT OLIGOPEPTIDE FAMILY TRANSPORT PROTEIN"/>
    <property type="match status" value="1"/>
</dbReference>
<dbReference type="RefSeq" id="WP_058387084.1">
    <property type="nucleotide sequence ID" value="NZ_CAAAHN010000037.1"/>
</dbReference>
<sequence>MIKTLQRMPKGITALYFIQAFSTFSYAILYSSLSLFITKQLGLSNTVSNSIVGLFLAFNYILHLLGGVMGGRYLSNRTLFSVTTIMQSIGIVCLAYARSTLLYWGLSCFLVGCGLSTTCFNSMVTQRFQPGDNRRESAFFVTYTTMNIGFFAGYISSGFFDQSNQYQLLFYACAAINLITVILMAMNWNHLADHDTPLATQKPGQQKRVQYLKGIAMTLLLIPLMILCFHSANISNGLIVVMSLVMFGVILIIGQKQKIMADKQKIRAFLILAITSIVFWMIYFTGPMGITLFVKNNVDKQLFGYELATQWLFNINALVIIIGAPVMSMIINRLRLKGYNFAVSTQFAWGFVILALSFFLLSYGVTMADDQGSSSIVWVILHFVTQAMAELLIGPVGYAMIGRIAPAKLQGVLMGTWMMVSGVAASISQYFSNAMMKAQATDPLLTNADYLHVFNQLGVWALTGGVFLYFISGKIRNLIDDTNTSACAAVNSTAA</sequence>
<keyword evidence="9" id="KW-1185">Reference proteome</keyword>
<dbReference type="OrthoDB" id="5653512at2"/>
<evidence type="ECO:0000256" key="1">
    <source>
        <dbReference type="ARBA" id="ARBA00004651"/>
    </source>
</evidence>
<dbReference type="EMBL" id="LNYC01000024">
    <property type="protein sequence ID" value="KTD01952.1"/>
    <property type="molecule type" value="Genomic_DNA"/>
</dbReference>
<dbReference type="Gene3D" id="1.20.1250.20">
    <property type="entry name" value="MFS general substrate transporter like domains"/>
    <property type="match status" value="1"/>
</dbReference>
<keyword evidence="4" id="KW-0812">Transmembrane</keyword>
<proteinExistence type="predicted"/>